<feature type="domain" description="YrdC-like" evidence="15">
    <location>
        <begin position="9"/>
        <end position="198"/>
    </location>
</feature>
<proteinExistence type="inferred from homology"/>
<accession>A0A643FE52</accession>
<feature type="binding site" evidence="14">
    <location>
        <position position="180"/>
    </location>
    <ligand>
        <name>L-threonine</name>
        <dbReference type="ChEBI" id="CHEBI:57926"/>
    </ligand>
</feature>
<dbReference type="Pfam" id="PF03481">
    <property type="entry name" value="Sua5_C"/>
    <property type="match status" value="1"/>
</dbReference>
<keyword evidence="7 13" id="KW-0819">tRNA processing</keyword>
<evidence type="ECO:0000256" key="6">
    <source>
        <dbReference type="ARBA" id="ARBA00022679"/>
    </source>
</evidence>
<dbReference type="SUPFAM" id="SSF55821">
    <property type="entry name" value="YrdC/RibB"/>
    <property type="match status" value="1"/>
</dbReference>
<dbReference type="PROSITE" id="PS51163">
    <property type="entry name" value="YRDC"/>
    <property type="match status" value="1"/>
</dbReference>
<dbReference type="PANTHER" id="PTHR17490">
    <property type="entry name" value="SUA5"/>
    <property type="match status" value="1"/>
</dbReference>
<evidence type="ECO:0000256" key="9">
    <source>
        <dbReference type="ARBA" id="ARBA00022741"/>
    </source>
</evidence>
<reference evidence="16 17" key="1">
    <citation type="submission" date="2019-09" db="EMBL/GenBank/DDBJ databases">
        <title>Draft genome sequences of 48 bacterial type strains from the CCUG.</title>
        <authorList>
            <person name="Tunovic T."/>
            <person name="Pineiro-Iglesias B."/>
            <person name="Unosson C."/>
            <person name="Inganas E."/>
            <person name="Ohlen M."/>
            <person name="Cardew S."/>
            <person name="Jensie-Markopoulos S."/>
            <person name="Salva-Serra F."/>
            <person name="Jaen-Luchoro D."/>
            <person name="Karlsson R."/>
            <person name="Svensson-Stadler L."/>
            <person name="Chun J."/>
            <person name="Moore E."/>
        </authorList>
    </citation>
    <scope>NUCLEOTIDE SEQUENCE [LARGE SCALE GENOMIC DNA]</scope>
    <source>
        <strain evidence="16 17">CCUG 30977</strain>
    </source>
</reference>
<evidence type="ECO:0000256" key="13">
    <source>
        <dbReference type="PIRNR" id="PIRNR004930"/>
    </source>
</evidence>
<dbReference type="Proteomes" id="UP000430120">
    <property type="component" value="Unassembled WGS sequence"/>
</dbReference>
<feature type="binding site" evidence="14">
    <location>
        <position position="151"/>
    </location>
    <ligand>
        <name>ATP</name>
        <dbReference type="ChEBI" id="CHEBI:30616"/>
    </ligand>
</feature>
<feature type="binding site" evidence="14">
    <location>
        <position position="54"/>
    </location>
    <ligand>
        <name>ATP</name>
        <dbReference type="ChEBI" id="CHEBI:30616"/>
    </ligand>
</feature>
<dbReference type="PANTHER" id="PTHR17490:SF16">
    <property type="entry name" value="THREONYLCARBAMOYL-AMP SYNTHASE"/>
    <property type="match status" value="1"/>
</dbReference>
<evidence type="ECO:0000256" key="12">
    <source>
        <dbReference type="ARBA" id="ARBA00048366"/>
    </source>
</evidence>
<keyword evidence="5 13" id="KW-0963">Cytoplasm</keyword>
<dbReference type="GO" id="GO:0006450">
    <property type="term" value="P:regulation of translational fidelity"/>
    <property type="evidence" value="ECO:0007669"/>
    <property type="project" value="TreeGrafter"/>
</dbReference>
<evidence type="ECO:0000256" key="8">
    <source>
        <dbReference type="ARBA" id="ARBA00022695"/>
    </source>
</evidence>
<evidence type="ECO:0000256" key="14">
    <source>
        <dbReference type="PIRSR" id="PIRSR004930-1"/>
    </source>
</evidence>
<feature type="binding site" evidence="14">
    <location>
        <position position="117"/>
    </location>
    <ligand>
        <name>L-threonine</name>
        <dbReference type="ChEBI" id="CHEBI:57926"/>
    </ligand>
</feature>
<dbReference type="OrthoDB" id="9814580at2"/>
<evidence type="ECO:0000313" key="16">
    <source>
        <dbReference type="EMBL" id="KAB0583378.1"/>
    </source>
</evidence>
<dbReference type="GO" id="GO:0003725">
    <property type="term" value="F:double-stranded RNA binding"/>
    <property type="evidence" value="ECO:0007669"/>
    <property type="project" value="UniProtKB-UniRule"/>
</dbReference>
<dbReference type="PIRSF" id="PIRSF004930">
    <property type="entry name" value="Tln_factor_SUA5"/>
    <property type="match status" value="1"/>
</dbReference>
<keyword evidence="8 13" id="KW-0548">Nucleotidyltransferase</keyword>
<dbReference type="Pfam" id="PF01300">
    <property type="entry name" value="Sua5_yciO_yrdC"/>
    <property type="match status" value="1"/>
</dbReference>
<name>A0A643FE52_IDEDE</name>
<dbReference type="GO" id="GO:0000049">
    <property type="term" value="F:tRNA binding"/>
    <property type="evidence" value="ECO:0007669"/>
    <property type="project" value="TreeGrafter"/>
</dbReference>
<dbReference type="GO" id="GO:0005524">
    <property type="term" value="F:ATP binding"/>
    <property type="evidence" value="ECO:0007669"/>
    <property type="project" value="UniProtKB-UniRule"/>
</dbReference>
<keyword evidence="10 13" id="KW-0067">ATP-binding</keyword>
<feature type="binding site" evidence="14">
    <location>
        <position position="194"/>
    </location>
    <ligand>
        <name>ATP</name>
        <dbReference type="ChEBI" id="CHEBI:30616"/>
    </ligand>
</feature>
<dbReference type="InterPro" id="IPR005145">
    <property type="entry name" value="Sua5_C"/>
</dbReference>
<dbReference type="Gene3D" id="3.40.50.11030">
    <property type="entry name" value="Threonylcarbamoyl-AMP synthase, C-terminal domain"/>
    <property type="match status" value="1"/>
</dbReference>
<protein>
    <recommendedName>
        <fullName evidence="4 13">Threonylcarbamoyl-AMP synthase</fullName>
        <shortName evidence="13">TC-AMP synthase</shortName>
        <ecNumber evidence="3 13">2.7.7.87</ecNumber>
    </recommendedName>
    <alternativeName>
        <fullName evidence="11 13">L-threonylcarbamoyladenylate synthase</fullName>
    </alternativeName>
</protein>
<sequence>MPVLDGRDPAALQRAAQALAAGALVGLPTETVYGLAARADDDTAVGAIYSAKGRPVGHPLIVHVSDEAAAMAFAAAWPEPARRLAAAFWPGPVTVIVPRRPGVASLSAGGQDSIGLRCPSHPVAQALLREAAALGVPGVSAPSANRFGRVSPTTAAHVQDEFGPDLLVLDGGDCEVGIESTIVDCSRGHPVLLRPGRLTRAELEAALGEPLHERDAAAPRASGTLTSHYAPRARVRLMDGPSLRQALSVLPAPAAGRPPTVAVYSRSARPPSSVWPFRPMPADAAQAAHELFAVLRELDATGAALIWIETPPADPAWDGVRDRLQRAAAE</sequence>
<evidence type="ECO:0000256" key="3">
    <source>
        <dbReference type="ARBA" id="ARBA00012584"/>
    </source>
</evidence>
<dbReference type="Gene3D" id="3.90.870.10">
    <property type="entry name" value="DHBP synthase"/>
    <property type="match status" value="1"/>
</dbReference>
<keyword evidence="9 13" id="KW-0547">Nucleotide-binding</keyword>
<dbReference type="AlphaFoldDB" id="A0A643FE52"/>
<evidence type="ECO:0000259" key="15">
    <source>
        <dbReference type="PROSITE" id="PS51163"/>
    </source>
</evidence>
<comment type="function">
    <text evidence="13">Required for the formation of a threonylcarbamoyl group on adenosine at position 37 (t(6)A37) in tRNAs that read codons beginning with adenine.</text>
</comment>
<evidence type="ECO:0000256" key="5">
    <source>
        <dbReference type="ARBA" id="ARBA00022490"/>
    </source>
</evidence>
<evidence type="ECO:0000256" key="2">
    <source>
        <dbReference type="ARBA" id="ARBA00007663"/>
    </source>
</evidence>
<feature type="binding site" evidence="14">
    <location>
        <position position="31"/>
    </location>
    <ligand>
        <name>L-threonine</name>
        <dbReference type="ChEBI" id="CHEBI:57926"/>
    </ligand>
</feature>
<evidence type="ECO:0000256" key="11">
    <source>
        <dbReference type="ARBA" id="ARBA00029774"/>
    </source>
</evidence>
<dbReference type="EC" id="2.7.7.87" evidence="3 13"/>
<feature type="binding site" evidence="14">
    <location>
        <position position="143"/>
    </location>
    <ligand>
        <name>ATP</name>
        <dbReference type="ChEBI" id="CHEBI:30616"/>
    </ligand>
</feature>
<dbReference type="RefSeq" id="WP_151123606.1">
    <property type="nucleotide sequence ID" value="NZ_CP088081.1"/>
</dbReference>
<dbReference type="NCBIfam" id="TIGR00057">
    <property type="entry name" value="L-threonylcarbamoyladenylate synthase"/>
    <property type="match status" value="1"/>
</dbReference>
<dbReference type="InterPro" id="IPR038385">
    <property type="entry name" value="Sua5/YwlC_C"/>
</dbReference>
<gene>
    <name evidence="16" type="ORF">F7Q92_07750</name>
</gene>
<evidence type="ECO:0000256" key="4">
    <source>
        <dbReference type="ARBA" id="ARBA00015492"/>
    </source>
</evidence>
<evidence type="ECO:0000256" key="7">
    <source>
        <dbReference type="ARBA" id="ARBA00022694"/>
    </source>
</evidence>
<evidence type="ECO:0000313" key="17">
    <source>
        <dbReference type="Proteomes" id="UP000430120"/>
    </source>
</evidence>
<comment type="similarity">
    <text evidence="2 13">Belongs to the SUA5 family.</text>
</comment>
<evidence type="ECO:0000256" key="1">
    <source>
        <dbReference type="ARBA" id="ARBA00004496"/>
    </source>
</evidence>
<feature type="binding site" evidence="14">
    <location>
        <position position="229"/>
    </location>
    <ligand>
        <name>ATP</name>
        <dbReference type="ChEBI" id="CHEBI:30616"/>
    </ligand>
</feature>
<dbReference type="InterPro" id="IPR050156">
    <property type="entry name" value="TC-AMP_synthase_SUA5"/>
</dbReference>
<keyword evidence="17" id="KW-1185">Reference proteome</keyword>
<organism evidence="16 17">
    <name type="scientific">Ideonella dechloratans</name>
    <dbReference type="NCBI Taxonomy" id="36863"/>
    <lineage>
        <taxon>Bacteria</taxon>
        <taxon>Pseudomonadati</taxon>
        <taxon>Pseudomonadota</taxon>
        <taxon>Betaproteobacteria</taxon>
        <taxon>Burkholderiales</taxon>
        <taxon>Sphaerotilaceae</taxon>
        <taxon>Ideonella</taxon>
    </lineage>
</organism>
<dbReference type="InterPro" id="IPR010923">
    <property type="entry name" value="T(6)A37_SUA5"/>
</dbReference>
<comment type="catalytic activity">
    <reaction evidence="12 13">
        <text>L-threonine + hydrogencarbonate + ATP = L-threonylcarbamoyladenylate + diphosphate + H2O</text>
        <dbReference type="Rhea" id="RHEA:36407"/>
        <dbReference type="ChEBI" id="CHEBI:15377"/>
        <dbReference type="ChEBI" id="CHEBI:17544"/>
        <dbReference type="ChEBI" id="CHEBI:30616"/>
        <dbReference type="ChEBI" id="CHEBI:33019"/>
        <dbReference type="ChEBI" id="CHEBI:57926"/>
        <dbReference type="ChEBI" id="CHEBI:73682"/>
        <dbReference type="EC" id="2.7.7.87"/>
    </reaction>
</comment>
<dbReference type="GO" id="GO:0008033">
    <property type="term" value="P:tRNA processing"/>
    <property type="evidence" value="ECO:0007669"/>
    <property type="project" value="UniProtKB-KW"/>
</dbReference>
<feature type="binding site" evidence="14">
    <location>
        <position position="63"/>
    </location>
    <ligand>
        <name>ATP</name>
        <dbReference type="ChEBI" id="CHEBI:30616"/>
    </ligand>
</feature>
<evidence type="ECO:0000256" key="10">
    <source>
        <dbReference type="ARBA" id="ARBA00022840"/>
    </source>
</evidence>
<keyword evidence="6 13" id="KW-0808">Transferase</keyword>
<dbReference type="GO" id="GO:0061710">
    <property type="term" value="F:L-threonylcarbamoyladenylate synthase"/>
    <property type="evidence" value="ECO:0007669"/>
    <property type="project" value="UniProtKB-EC"/>
</dbReference>
<dbReference type="GO" id="GO:0005737">
    <property type="term" value="C:cytoplasm"/>
    <property type="evidence" value="ECO:0007669"/>
    <property type="project" value="UniProtKB-SubCell"/>
</dbReference>
<dbReference type="EMBL" id="VZPB01000014">
    <property type="protein sequence ID" value="KAB0583378.1"/>
    <property type="molecule type" value="Genomic_DNA"/>
</dbReference>
<feature type="binding site" evidence="14">
    <location>
        <position position="141"/>
    </location>
    <ligand>
        <name>L-threonine</name>
        <dbReference type="ChEBI" id="CHEBI:57926"/>
    </ligand>
</feature>
<comment type="subcellular location">
    <subcellularLocation>
        <location evidence="1 13">Cytoplasm</location>
    </subcellularLocation>
</comment>
<dbReference type="InterPro" id="IPR006070">
    <property type="entry name" value="Sua5-like_dom"/>
</dbReference>
<comment type="caution">
    <text evidence="16">The sequence shown here is derived from an EMBL/GenBank/DDBJ whole genome shotgun (WGS) entry which is preliminary data.</text>
</comment>
<dbReference type="InterPro" id="IPR017945">
    <property type="entry name" value="DHBP_synth_RibB-like_a/b_dom"/>
</dbReference>